<gene>
    <name evidence="2" type="ORF">E1292_22065</name>
</gene>
<dbReference type="Proteomes" id="UP000295258">
    <property type="component" value="Unassembled WGS sequence"/>
</dbReference>
<keyword evidence="1" id="KW-0812">Transmembrane</keyword>
<dbReference type="RefSeq" id="WP_132597116.1">
    <property type="nucleotide sequence ID" value="NZ_SMKO01000058.1"/>
</dbReference>
<reference evidence="2 3" key="1">
    <citation type="submission" date="2019-03" db="EMBL/GenBank/DDBJ databases">
        <title>Draft genome sequences of novel Actinobacteria.</title>
        <authorList>
            <person name="Sahin N."/>
            <person name="Ay H."/>
            <person name="Saygin H."/>
        </authorList>
    </citation>
    <scope>NUCLEOTIDE SEQUENCE [LARGE SCALE GENOMIC DNA]</scope>
    <source>
        <strain evidence="2 3">KC310</strain>
    </source>
</reference>
<accession>A0A4R4VCT3</accession>
<name>A0A4R4VCT3_9ACTN</name>
<feature type="transmembrane region" description="Helical" evidence="1">
    <location>
        <begin position="12"/>
        <end position="36"/>
    </location>
</feature>
<organism evidence="2 3">
    <name type="scientific">Nonomuraea deserti</name>
    <dbReference type="NCBI Taxonomy" id="1848322"/>
    <lineage>
        <taxon>Bacteria</taxon>
        <taxon>Bacillati</taxon>
        <taxon>Actinomycetota</taxon>
        <taxon>Actinomycetes</taxon>
        <taxon>Streptosporangiales</taxon>
        <taxon>Streptosporangiaceae</taxon>
        <taxon>Nonomuraea</taxon>
    </lineage>
</organism>
<protein>
    <submittedName>
        <fullName evidence="2">Uncharacterized protein</fullName>
    </submittedName>
</protein>
<keyword evidence="1" id="KW-1133">Transmembrane helix</keyword>
<evidence type="ECO:0000256" key="1">
    <source>
        <dbReference type="SAM" id="Phobius"/>
    </source>
</evidence>
<proteinExistence type="predicted"/>
<evidence type="ECO:0000313" key="2">
    <source>
        <dbReference type="EMBL" id="TDD03072.1"/>
    </source>
</evidence>
<comment type="caution">
    <text evidence="2">The sequence shown here is derived from an EMBL/GenBank/DDBJ whole genome shotgun (WGS) entry which is preliminary data.</text>
</comment>
<evidence type="ECO:0000313" key="3">
    <source>
        <dbReference type="Proteomes" id="UP000295258"/>
    </source>
</evidence>
<dbReference type="EMBL" id="SMKO01000058">
    <property type="protein sequence ID" value="TDD03072.1"/>
    <property type="molecule type" value="Genomic_DNA"/>
</dbReference>
<sequence>MAGGQRHQRVKPLHWVSVVLAAVLLLAAVVLVPATVGEPAPPVPASCPQRWDSDEIGHWVPDAADFDGVEDSLVPGAPTSALICAYPGQNSHPGGESLAGSRMLTDQATLMARDLGYLPITTDRVEKACTLVGGQMTNYVIRFAYPDGRALWVGSAEDVNSCVTTTNGTVVSDSYVGSSITAAYRTGTWTLLPPKNPCDPATGRRGQNEQMVPDGVIKVLVCRKELSGNSTPRPSNGLEHRQRQARQLAAELNSQDAESGGNTCREVGGSRREMFLLHFGYAEGPPAWVRIAPYCRPSVNNGMLVGDLDDGLLDRIARLAPPA</sequence>
<dbReference type="AlphaFoldDB" id="A0A4R4VCT3"/>
<keyword evidence="3" id="KW-1185">Reference proteome</keyword>
<keyword evidence="1" id="KW-0472">Membrane</keyword>